<proteinExistence type="predicted"/>
<dbReference type="Gene3D" id="3.40.50.300">
    <property type="entry name" value="P-loop containing nucleotide triphosphate hydrolases"/>
    <property type="match status" value="1"/>
</dbReference>
<dbReference type="SUPFAM" id="SSF52540">
    <property type="entry name" value="P-loop containing nucleoside triphosphate hydrolases"/>
    <property type="match status" value="1"/>
</dbReference>
<dbReference type="GO" id="GO:0005525">
    <property type="term" value="F:GTP binding"/>
    <property type="evidence" value="ECO:0007669"/>
    <property type="project" value="InterPro"/>
</dbReference>
<dbReference type="Proteomes" id="UP000789508">
    <property type="component" value="Unassembled WGS sequence"/>
</dbReference>
<dbReference type="InterPro" id="IPR006703">
    <property type="entry name" value="G_AIG1"/>
</dbReference>
<reference evidence="3" key="1">
    <citation type="submission" date="2021-06" db="EMBL/GenBank/DDBJ databases">
        <authorList>
            <person name="Kallberg Y."/>
            <person name="Tangrot J."/>
            <person name="Rosling A."/>
        </authorList>
    </citation>
    <scope>NUCLEOTIDE SEQUENCE</scope>
    <source>
        <strain evidence="3">FL130A</strain>
    </source>
</reference>
<sequence length="183" mass="20537">MTDIRNIILIGRTENGKSTLANVLINSNEFMESAGSISETRKIQIKEFEETIDTSGDQVIKYRVIDTVGLGDTGLIEKEVLYKVTEASHYIREGLNQILFVTNGRFTLILLGYLNLSFLTKGLPNTPPSIIHVNNSSLKGRSAATNRDIREESRKRLLIYLTTCQGIYKPENLDAMMIELVVI</sequence>
<protein>
    <submittedName>
        <fullName evidence="3">2400_t:CDS:1</fullName>
    </submittedName>
</protein>
<dbReference type="AlphaFoldDB" id="A0A9N9CPV6"/>
<evidence type="ECO:0000259" key="2">
    <source>
        <dbReference type="Pfam" id="PF04548"/>
    </source>
</evidence>
<keyword evidence="1" id="KW-0547">Nucleotide-binding</keyword>
<dbReference type="EMBL" id="CAJVPS010004769">
    <property type="protein sequence ID" value="CAG8607641.1"/>
    <property type="molecule type" value="Genomic_DNA"/>
</dbReference>
<organism evidence="3 4">
    <name type="scientific">Ambispora leptoticha</name>
    <dbReference type="NCBI Taxonomy" id="144679"/>
    <lineage>
        <taxon>Eukaryota</taxon>
        <taxon>Fungi</taxon>
        <taxon>Fungi incertae sedis</taxon>
        <taxon>Mucoromycota</taxon>
        <taxon>Glomeromycotina</taxon>
        <taxon>Glomeromycetes</taxon>
        <taxon>Archaeosporales</taxon>
        <taxon>Ambisporaceae</taxon>
        <taxon>Ambispora</taxon>
    </lineage>
</organism>
<dbReference type="Pfam" id="PF04548">
    <property type="entry name" value="AIG1"/>
    <property type="match status" value="1"/>
</dbReference>
<accession>A0A9N9CPV6</accession>
<gene>
    <name evidence="3" type="ORF">ALEPTO_LOCUS8422</name>
</gene>
<dbReference type="OrthoDB" id="8954335at2759"/>
<comment type="caution">
    <text evidence="3">The sequence shown here is derived from an EMBL/GenBank/DDBJ whole genome shotgun (WGS) entry which is preliminary data.</text>
</comment>
<keyword evidence="4" id="KW-1185">Reference proteome</keyword>
<name>A0A9N9CPV6_9GLOM</name>
<evidence type="ECO:0000256" key="1">
    <source>
        <dbReference type="ARBA" id="ARBA00022741"/>
    </source>
</evidence>
<dbReference type="InterPro" id="IPR027417">
    <property type="entry name" value="P-loop_NTPase"/>
</dbReference>
<evidence type="ECO:0000313" key="3">
    <source>
        <dbReference type="EMBL" id="CAG8607641.1"/>
    </source>
</evidence>
<feature type="domain" description="AIG1-type G" evidence="2">
    <location>
        <begin position="5"/>
        <end position="103"/>
    </location>
</feature>
<evidence type="ECO:0000313" key="4">
    <source>
        <dbReference type="Proteomes" id="UP000789508"/>
    </source>
</evidence>